<proteinExistence type="predicted"/>
<dbReference type="GO" id="GO:0003677">
    <property type="term" value="F:DNA binding"/>
    <property type="evidence" value="ECO:0007669"/>
    <property type="project" value="UniProtKB-KW"/>
</dbReference>
<evidence type="ECO:0000313" key="8">
    <source>
        <dbReference type="EMBL" id="KAL3730770.1"/>
    </source>
</evidence>
<organism evidence="8 9">
    <name type="scientific">Eucalyptus globulus</name>
    <name type="common">Tasmanian blue gum</name>
    <dbReference type="NCBI Taxonomy" id="34317"/>
    <lineage>
        <taxon>Eukaryota</taxon>
        <taxon>Viridiplantae</taxon>
        <taxon>Streptophyta</taxon>
        <taxon>Embryophyta</taxon>
        <taxon>Tracheophyta</taxon>
        <taxon>Spermatophyta</taxon>
        <taxon>Magnoliopsida</taxon>
        <taxon>eudicotyledons</taxon>
        <taxon>Gunneridae</taxon>
        <taxon>Pentapetalae</taxon>
        <taxon>rosids</taxon>
        <taxon>malvids</taxon>
        <taxon>Myrtales</taxon>
        <taxon>Myrtaceae</taxon>
        <taxon>Myrtoideae</taxon>
        <taxon>Eucalypteae</taxon>
        <taxon>Eucalyptus</taxon>
    </lineage>
</organism>
<evidence type="ECO:0000256" key="6">
    <source>
        <dbReference type="SAM" id="MobiDB-lite"/>
    </source>
</evidence>
<dbReference type="PANTHER" id="PTHR31920">
    <property type="entry name" value="B3 DOMAIN-CONTAINING"/>
    <property type="match status" value="1"/>
</dbReference>
<evidence type="ECO:0000313" key="9">
    <source>
        <dbReference type="Proteomes" id="UP001634007"/>
    </source>
</evidence>
<protein>
    <recommendedName>
        <fullName evidence="7">TF-B3 domain-containing protein</fullName>
    </recommendedName>
</protein>
<evidence type="ECO:0000256" key="5">
    <source>
        <dbReference type="ARBA" id="ARBA00023242"/>
    </source>
</evidence>
<comment type="caution">
    <text evidence="8">The sequence shown here is derived from an EMBL/GenBank/DDBJ whole genome shotgun (WGS) entry which is preliminary data.</text>
</comment>
<feature type="region of interest" description="Disordered" evidence="6">
    <location>
        <begin position="1"/>
        <end position="27"/>
    </location>
</feature>
<accession>A0ABD3K518</accession>
<keyword evidence="9" id="KW-1185">Reference proteome</keyword>
<keyword evidence="3" id="KW-0238">DNA-binding</keyword>
<keyword evidence="5" id="KW-0539">Nucleus</keyword>
<dbReference type="PANTHER" id="PTHR31920:SF108">
    <property type="entry name" value="B3 DOMAIN-CONTAINING TRANSCRIPTION FACTOR VRN1-LIKE"/>
    <property type="match status" value="1"/>
</dbReference>
<gene>
    <name evidence="8" type="ORF">ACJRO7_027753</name>
</gene>
<dbReference type="GO" id="GO:0005634">
    <property type="term" value="C:nucleus"/>
    <property type="evidence" value="ECO:0007669"/>
    <property type="project" value="UniProtKB-SubCell"/>
</dbReference>
<evidence type="ECO:0000256" key="1">
    <source>
        <dbReference type="ARBA" id="ARBA00004123"/>
    </source>
</evidence>
<dbReference type="InterPro" id="IPR050655">
    <property type="entry name" value="Plant_B3_domain"/>
</dbReference>
<comment type="subcellular location">
    <subcellularLocation>
        <location evidence="1">Nucleus</location>
    </subcellularLocation>
</comment>
<keyword evidence="2" id="KW-0805">Transcription regulation</keyword>
<dbReference type="PROSITE" id="PS50863">
    <property type="entry name" value="B3"/>
    <property type="match status" value="1"/>
</dbReference>
<dbReference type="InterPro" id="IPR003340">
    <property type="entry name" value="B3_DNA-bd"/>
</dbReference>
<dbReference type="EMBL" id="JBJKBG010000007">
    <property type="protein sequence ID" value="KAL3730770.1"/>
    <property type="molecule type" value="Genomic_DNA"/>
</dbReference>
<reference evidence="8 9" key="1">
    <citation type="submission" date="2024-11" db="EMBL/GenBank/DDBJ databases">
        <title>Chromosome-level genome assembly of Eucalyptus globulus Labill. provides insights into its genome evolution.</title>
        <authorList>
            <person name="Li X."/>
        </authorList>
    </citation>
    <scope>NUCLEOTIDE SEQUENCE [LARGE SCALE GENOMIC DNA]</scope>
    <source>
        <strain evidence="8">CL2024</strain>
        <tissue evidence="8">Fresh tender leaves</tissue>
    </source>
</reference>
<evidence type="ECO:0000256" key="3">
    <source>
        <dbReference type="ARBA" id="ARBA00023125"/>
    </source>
</evidence>
<dbReference type="AlphaFoldDB" id="A0ABD3K518"/>
<dbReference type="SUPFAM" id="SSF101936">
    <property type="entry name" value="DNA-binding pseudobarrel domain"/>
    <property type="match status" value="1"/>
</dbReference>
<evidence type="ECO:0000256" key="2">
    <source>
        <dbReference type="ARBA" id="ARBA00023015"/>
    </source>
</evidence>
<sequence>MPYRRQRRRREDEGAEQEMTPASPPSSPHFFKVILSRTLESGKLEIPKRFLRRYGKDLSGSVLLKVPGGSTWPVKLEKSSHGMVWLCKGWRAFMEHYSIGDGHLIVFKYEGDSIFHVMIFDKSASEIDYPLSNGSDVSTPEGKFVSRTEENVMEIEDSEGLGPCSWPSSNGSLREFGGATFGSSLSPF</sequence>
<dbReference type="InterPro" id="IPR015300">
    <property type="entry name" value="DNA-bd_pseudobarrel_sf"/>
</dbReference>
<evidence type="ECO:0000259" key="7">
    <source>
        <dbReference type="PROSITE" id="PS50863"/>
    </source>
</evidence>
<dbReference type="SMART" id="SM01019">
    <property type="entry name" value="B3"/>
    <property type="match status" value="1"/>
</dbReference>
<keyword evidence="4" id="KW-0804">Transcription</keyword>
<name>A0ABD3K518_EUCGL</name>
<dbReference type="Gene3D" id="2.40.330.10">
    <property type="entry name" value="DNA-binding pseudobarrel domain"/>
    <property type="match status" value="1"/>
</dbReference>
<feature type="domain" description="TF-B3" evidence="7">
    <location>
        <begin position="29"/>
        <end position="123"/>
    </location>
</feature>
<evidence type="ECO:0000256" key="4">
    <source>
        <dbReference type="ARBA" id="ARBA00023163"/>
    </source>
</evidence>
<dbReference type="Proteomes" id="UP001634007">
    <property type="component" value="Unassembled WGS sequence"/>
</dbReference>
<dbReference type="Pfam" id="PF02362">
    <property type="entry name" value="B3"/>
    <property type="match status" value="1"/>
</dbReference>
<dbReference type="CDD" id="cd10017">
    <property type="entry name" value="B3_DNA"/>
    <property type="match status" value="1"/>
</dbReference>